<name>A0A3L8E4N8_OOCBI</name>
<sequence>MTVKYHMFRDSLSNFYEYVIAFKNRFDRKLFPEDFDIWTVHKQYTWINKNFIIFFLNVPQSLLNYIPAAFKQPDFDRSPVELPEWLDMEKYSRGQKFVRENYAAIMFSTLIGTMCNYSFDDGLKPLIITGQSDTPYLGFTRYLSTIQRLFNWYNGQPWVQETAAYKDMQYTRRMHLMIRKKLCQLNNEQINNASKIAKPWCSDRELLLKDFTTTCPLGEFGQRPYTMFHDSPYRPQGINNADMTSTQCNFLGFAVLYPTIIGIHNATDEDLDAFCHMWRCYGYFLGIADEYNFCRGSFEEIKQRTQNFYQCWIIPNLRDITPEWEHMTRCIIESMNYYSLMCMSCKTIILLTTDILNLSMSHLHGSLSYLEWIAYKSWTYLSTILRILDWYNGQPWVKGTAACKNMEYAHRMHSLMRKKLCELDDEQIDNASKVAKPWCPDRELLLKDFALACPFEKSGQRPHIMLENLPMHKPKGLHSTSIAMTQCSFISTILLTPQKLGIHNATDEDLEAFCHMWRYYGYSLGLDDEFIIEYAMKFSMVRAALNKVILKIIDTAVNFSTEKRAQLKKRSEEQLLNFCVRYQNQT</sequence>
<protein>
    <submittedName>
        <fullName evidence="1">Uncharacterized protein</fullName>
    </submittedName>
</protein>
<comment type="caution">
    <text evidence="1">The sequence shown here is derived from an EMBL/GenBank/DDBJ whole genome shotgun (WGS) entry which is preliminary data.</text>
</comment>
<accession>A0A3L8E4N8</accession>
<dbReference type="Proteomes" id="UP000279307">
    <property type="component" value="Chromosome 1"/>
</dbReference>
<dbReference type="AlphaFoldDB" id="A0A3L8E4N8"/>
<reference evidence="1" key="2">
    <citation type="submission" date="2018-07" db="EMBL/GenBank/DDBJ databases">
        <authorList>
            <person name="Mckenzie S.K."/>
            <person name="Kronauer D.J.C."/>
        </authorList>
    </citation>
    <scope>NUCLEOTIDE SEQUENCE</scope>
    <source>
        <strain evidence="1">Clonal line C1</strain>
    </source>
</reference>
<dbReference type="OrthoDB" id="6361347at2759"/>
<dbReference type="PANTHER" id="PTHR37159">
    <property type="entry name" value="GH11867P"/>
    <property type="match status" value="1"/>
</dbReference>
<dbReference type="EMBL" id="QOIP01000001">
    <property type="protein sequence ID" value="RLU27586.1"/>
    <property type="molecule type" value="Genomic_DNA"/>
</dbReference>
<dbReference type="PANTHER" id="PTHR37159:SF1">
    <property type="entry name" value="GH11867P"/>
    <property type="match status" value="1"/>
</dbReference>
<reference evidence="1" key="1">
    <citation type="journal article" date="2018" name="Genome Res.">
        <title>The genomic architecture and molecular evolution of ant odorant receptors.</title>
        <authorList>
            <person name="McKenzie S.K."/>
            <person name="Kronauer D.J.C."/>
        </authorList>
    </citation>
    <scope>NUCLEOTIDE SEQUENCE [LARGE SCALE GENOMIC DNA]</scope>
    <source>
        <strain evidence="1">Clonal line C1</strain>
    </source>
</reference>
<gene>
    <name evidence="1" type="ORF">DMN91_001390</name>
</gene>
<evidence type="ECO:0000313" key="1">
    <source>
        <dbReference type="EMBL" id="RLU27586.1"/>
    </source>
</evidence>
<proteinExistence type="predicted"/>
<organism evidence="1">
    <name type="scientific">Ooceraea biroi</name>
    <name type="common">Clonal raider ant</name>
    <name type="synonym">Cerapachys biroi</name>
    <dbReference type="NCBI Taxonomy" id="2015173"/>
    <lineage>
        <taxon>Eukaryota</taxon>
        <taxon>Metazoa</taxon>
        <taxon>Ecdysozoa</taxon>
        <taxon>Arthropoda</taxon>
        <taxon>Hexapoda</taxon>
        <taxon>Insecta</taxon>
        <taxon>Pterygota</taxon>
        <taxon>Neoptera</taxon>
        <taxon>Endopterygota</taxon>
        <taxon>Hymenoptera</taxon>
        <taxon>Apocrita</taxon>
        <taxon>Aculeata</taxon>
        <taxon>Formicoidea</taxon>
        <taxon>Formicidae</taxon>
        <taxon>Dorylinae</taxon>
        <taxon>Ooceraea</taxon>
    </lineage>
</organism>